<reference evidence="2 3" key="1">
    <citation type="submission" date="2019-12" db="EMBL/GenBank/DDBJ databases">
        <title>Spirosoma sp. HMF4905 genome sequencing and assembly.</title>
        <authorList>
            <person name="Kang H."/>
            <person name="Cha I."/>
            <person name="Kim H."/>
            <person name="Joh K."/>
        </authorList>
    </citation>
    <scope>NUCLEOTIDE SEQUENCE [LARGE SCALE GENOMIC DNA]</scope>
    <source>
        <strain evidence="2 3">HMF4905</strain>
    </source>
</reference>
<evidence type="ECO:0000313" key="3">
    <source>
        <dbReference type="Proteomes" id="UP000436006"/>
    </source>
</evidence>
<accession>A0A7K1SCC6</accession>
<dbReference type="RefSeq" id="WP_157586104.1">
    <property type="nucleotide sequence ID" value="NZ_WPIN01000005.1"/>
</dbReference>
<gene>
    <name evidence="2" type="ORF">GO755_15585</name>
</gene>
<evidence type="ECO:0000256" key="1">
    <source>
        <dbReference type="SAM" id="SignalP"/>
    </source>
</evidence>
<keyword evidence="3" id="KW-1185">Reference proteome</keyword>
<dbReference type="AlphaFoldDB" id="A0A7K1SCC6"/>
<evidence type="ECO:0000313" key="2">
    <source>
        <dbReference type="EMBL" id="MVM31467.1"/>
    </source>
</evidence>
<feature type="signal peptide" evidence="1">
    <location>
        <begin position="1"/>
        <end position="18"/>
    </location>
</feature>
<organism evidence="2 3">
    <name type="scientific">Spirosoma arboris</name>
    <dbReference type="NCBI Taxonomy" id="2682092"/>
    <lineage>
        <taxon>Bacteria</taxon>
        <taxon>Pseudomonadati</taxon>
        <taxon>Bacteroidota</taxon>
        <taxon>Cytophagia</taxon>
        <taxon>Cytophagales</taxon>
        <taxon>Cytophagaceae</taxon>
        <taxon>Spirosoma</taxon>
    </lineage>
</organism>
<keyword evidence="1" id="KW-0732">Signal</keyword>
<sequence>MKYILRLSGLLFIIALLACCDGDDRKISVTDSDDTYEFFAKFDKHETERVQNFINTQVAPSSFSGDHVDVTTTLDDHTKFKLEESPGKVRIELDKGDNSDASYRRIKSMCEGIKKILTKK</sequence>
<feature type="chain" id="PRO_5029619084" description="DUF3568 family protein" evidence="1">
    <location>
        <begin position="19"/>
        <end position="120"/>
    </location>
</feature>
<evidence type="ECO:0008006" key="4">
    <source>
        <dbReference type="Google" id="ProtNLM"/>
    </source>
</evidence>
<proteinExistence type="predicted"/>
<protein>
    <recommendedName>
        <fullName evidence="4">DUF3568 family protein</fullName>
    </recommendedName>
</protein>
<dbReference type="Proteomes" id="UP000436006">
    <property type="component" value="Unassembled WGS sequence"/>
</dbReference>
<dbReference type="PROSITE" id="PS51257">
    <property type="entry name" value="PROKAR_LIPOPROTEIN"/>
    <property type="match status" value="1"/>
</dbReference>
<name>A0A7K1SCC6_9BACT</name>
<comment type="caution">
    <text evidence="2">The sequence shown here is derived from an EMBL/GenBank/DDBJ whole genome shotgun (WGS) entry which is preliminary data.</text>
</comment>
<dbReference type="EMBL" id="WPIN01000005">
    <property type="protein sequence ID" value="MVM31467.1"/>
    <property type="molecule type" value="Genomic_DNA"/>
</dbReference>